<dbReference type="AlphaFoldDB" id="A0AAV8QJL4"/>
<comment type="caution">
    <text evidence="2">The sequence shown here is derived from an EMBL/GenBank/DDBJ whole genome shotgun (WGS) entry which is preliminary data.</text>
</comment>
<evidence type="ECO:0000256" key="1">
    <source>
        <dbReference type="SAM" id="Phobius"/>
    </source>
</evidence>
<organism evidence="2 3">
    <name type="scientific">Ensete ventricosum</name>
    <name type="common">Abyssinian banana</name>
    <name type="synonym">Musa ensete</name>
    <dbReference type="NCBI Taxonomy" id="4639"/>
    <lineage>
        <taxon>Eukaryota</taxon>
        <taxon>Viridiplantae</taxon>
        <taxon>Streptophyta</taxon>
        <taxon>Embryophyta</taxon>
        <taxon>Tracheophyta</taxon>
        <taxon>Spermatophyta</taxon>
        <taxon>Magnoliopsida</taxon>
        <taxon>Liliopsida</taxon>
        <taxon>Zingiberales</taxon>
        <taxon>Musaceae</taxon>
        <taxon>Ensete</taxon>
    </lineage>
</organism>
<evidence type="ECO:0000313" key="2">
    <source>
        <dbReference type="EMBL" id="KAJ8480379.1"/>
    </source>
</evidence>
<keyword evidence="3" id="KW-1185">Reference proteome</keyword>
<evidence type="ECO:0000313" key="3">
    <source>
        <dbReference type="Proteomes" id="UP001222027"/>
    </source>
</evidence>
<feature type="transmembrane region" description="Helical" evidence="1">
    <location>
        <begin position="24"/>
        <end position="46"/>
    </location>
</feature>
<keyword evidence="1" id="KW-0812">Transmembrane</keyword>
<protein>
    <submittedName>
        <fullName evidence="2">Uncharacterized protein</fullName>
    </submittedName>
</protein>
<reference evidence="2 3" key="1">
    <citation type="submission" date="2022-12" db="EMBL/GenBank/DDBJ databases">
        <title>Chromosome-scale assembly of the Ensete ventricosum genome.</title>
        <authorList>
            <person name="Dussert Y."/>
            <person name="Stocks J."/>
            <person name="Wendawek A."/>
            <person name="Woldeyes F."/>
            <person name="Nichols R.A."/>
            <person name="Borrell J.S."/>
        </authorList>
    </citation>
    <scope>NUCLEOTIDE SEQUENCE [LARGE SCALE GENOMIC DNA]</scope>
    <source>
        <strain evidence="3">cv. Maze</strain>
        <tissue evidence="2">Seeds</tissue>
    </source>
</reference>
<dbReference type="Proteomes" id="UP001222027">
    <property type="component" value="Unassembled WGS sequence"/>
</dbReference>
<proteinExistence type="predicted"/>
<keyword evidence="1" id="KW-1133">Transmembrane helix</keyword>
<dbReference type="EMBL" id="JAQQAF010000006">
    <property type="protein sequence ID" value="KAJ8480379.1"/>
    <property type="molecule type" value="Genomic_DNA"/>
</dbReference>
<sequence>MHWVSEPVDRGPEQVDKTRHTTVWVVYTFPVAVTASSNLLFTAVSNPESLAMRGRRGVVVLSGSEVSVHHRLEPLVLGEDELLLETLGRVDVAPDEVGHPVAPQHHP</sequence>
<name>A0AAV8QJL4_ENSVE</name>
<gene>
    <name evidence="2" type="ORF">OPV22_024106</name>
</gene>
<keyword evidence="1" id="KW-0472">Membrane</keyword>
<accession>A0AAV8QJL4</accession>